<comment type="similarity">
    <text evidence="1 6">Belongs to the XseB family.</text>
</comment>
<dbReference type="InterPro" id="IPR037004">
    <property type="entry name" value="Exonuc_VII_ssu_sf"/>
</dbReference>
<comment type="subcellular location">
    <subcellularLocation>
        <location evidence="6">Cytoplasm</location>
    </subcellularLocation>
</comment>
<proteinExistence type="inferred from homology"/>
<dbReference type="SUPFAM" id="SSF116842">
    <property type="entry name" value="XseB-like"/>
    <property type="match status" value="1"/>
</dbReference>
<evidence type="ECO:0000313" key="9">
    <source>
        <dbReference type="Proteomes" id="UP001410394"/>
    </source>
</evidence>
<dbReference type="Gene3D" id="1.10.287.1040">
    <property type="entry name" value="Exonuclease VII, small subunit"/>
    <property type="match status" value="1"/>
</dbReference>
<keyword evidence="9" id="KW-1185">Reference proteome</keyword>
<dbReference type="PANTHER" id="PTHR34137">
    <property type="entry name" value="EXODEOXYRIBONUCLEASE 7 SMALL SUBUNIT"/>
    <property type="match status" value="1"/>
</dbReference>
<sequence length="83" mass="9382">MKKSIDDASKPPANHFEDAVSELEKIVATMESGSLPLEDSLRQFQRGTELLRQCRDTLENAEQRIRVLQDGVLQELNKAQDKA</sequence>
<dbReference type="GO" id="GO:0008855">
    <property type="term" value="F:exodeoxyribonuclease VII activity"/>
    <property type="evidence" value="ECO:0007669"/>
    <property type="project" value="UniProtKB-EC"/>
</dbReference>
<evidence type="ECO:0000256" key="4">
    <source>
        <dbReference type="ARBA" id="ARBA00022801"/>
    </source>
</evidence>
<keyword evidence="3 6" id="KW-0540">Nuclease</keyword>
<keyword evidence="2 6" id="KW-0963">Cytoplasm</keyword>
<comment type="subunit">
    <text evidence="6">Heterooligomer composed of large and small subunits.</text>
</comment>
<evidence type="ECO:0000256" key="6">
    <source>
        <dbReference type="HAMAP-Rule" id="MF_00337"/>
    </source>
</evidence>
<organism evidence="8 9">
    <name type="scientific">Uliginosibacterium sediminicola</name>
    <dbReference type="NCBI Taxonomy" id="2024550"/>
    <lineage>
        <taxon>Bacteria</taxon>
        <taxon>Pseudomonadati</taxon>
        <taxon>Pseudomonadota</taxon>
        <taxon>Betaproteobacteria</taxon>
        <taxon>Rhodocyclales</taxon>
        <taxon>Zoogloeaceae</taxon>
        <taxon>Uliginosibacterium</taxon>
    </lineage>
</organism>
<dbReference type="PIRSF" id="PIRSF006488">
    <property type="entry name" value="Exonuc_VII_S"/>
    <property type="match status" value="1"/>
</dbReference>
<evidence type="ECO:0000313" key="8">
    <source>
        <dbReference type="EMBL" id="MEN3070198.1"/>
    </source>
</evidence>
<dbReference type="PANTHER" id="PTHR34137:SF1">
    <property type="entry name" value="EXODEOXYRIBONUCLEASE 7 SMALL SUBUNIT"/>
    <property type="match status" value="1"/>
</dbReference>
<name>A0ABU9Z2T0_9RHOO</name>
<dbReference type="Proteomes" id="UP001410394">
    <property type="component" value="Unassembled WGS sequence"/>
</dbReference>
<comment type="caution">
    <text evidence="8">The sequence shown here is derived from an EMBL/GenBank/DDBJ whole genome shotgun (WGS) entry which is preliminary data.</text>
</comment>
<evidence type="ECO:0000256" key="5">
    <source>
        <dbReference type="ARBA" id="ARBA00022839"/>
    </source>
</evidence>
<dbReference type="NCBIfam" id="NF002140">
    <property type="entry name" value="PRK00977.1-4"/>
    <property type="match status" value="1"/>
</dbReference>
<dbReference type="InterPro" id="IPR003761">
    <property type="entry name" value="Exonuc_VII_S"/>
</dbReference>
<accession>A0ABU9Z2T0</accession>
<gene>
    <name evidence="6 8" type="primary">xseB</name>
    <name evidence="8" type="ORF">ABDB84_17065</name>
</gene>
<keyword evidence="4 6" id="KW-0378">Hydrolase</keyword>
<comment type="function">
    <text evidence="6">Bidirectionally degrades single-stranded DNA into large acid-insoluble oligonucleotides, which are then degraded further into small acid-soluble oligonucleotides.</text>
</comment>
<dbReference type="NCBIfam" id="TIGR01280">
    <property type="entry name" value="xseB"/>
    <property type="match status" value="1"/>
</dbReference>
<feature type="coiled-coil region" evidence="7">
    <location>
        <begin position="51"/>
        <end position="78"/>
    </location>
</feature>
<dbReference type="HAMAP" id="MF_00337">
    <property type="entry name" value="Exonuc_7_S"/>
    <property type="match status" value="1"/>
</dbReference>
<evidence type="ECO:0000256" key="7">
    <source>
        <dbReference type="SAM" id="Coils"/>
    </source>
</evidence>
<evidence type="ECO:0000256" key="1">
    <source>
        <dbReference type="ARBA" id="ARBA00009998"/>
    </source>
</evidence>
<evidence type="ECO:0000256" key="3">
    <source>
        <dbReference type="ARBA" id="ARBA00022722"/>
    </source>
</evidence>
<dbReference type="Pfam" id="PF02609">
    <property type="entry name" value="Exonuc_VII_S"/>
    <property type="match status" value="1"/>
</dbReference>
<reference evidence="8 9" key="1">
    <citation type="journal article" date="2018" name="Int. J. Syst. Evol. Microbiol.">
        <title>Uliginosibacterium sediminicola sp. nov., isolated from freshwater sediment.</title>
        <authorList>
            <person name="Hwang W.M."/>
            <person name="Kim S.M."/>
            <person name="Kang K."/>
            <person name="Ahn T.Y."/>
        </authorList>
    </citation>
    <scope>NUCLEOTIDE SEQUENCE [LARGE SCALE GENOMIC DNA]</scope>
    <source>
        <strain evidence="8 9">M1-21</strain>
    </source>
</reference>
<comment type="catalytic activity">
    <reaction evidence="6">
        <text>Exonucleolytic cleavage in either 5'- to 3'- or 3'- to 5'-direction to yield nucleoside 5'-phosphates.</text>
        <dbReference type="EC" id="3.1.11.6"/>
    </reaction>
</comment>
<dbReference type="EC" id="3.1.11.6" evidence="6"/>
<keyword evidence="7" id="KW-0175">Coiled coil</keyword>
<protein>
    <recommendedName>
        <fullName evidence="6">Exodeoxyribonuclease 7 small subunit</fullName>
        <ecNumber evidence="6">3.1.11.6</ecNumber>
    </recommendedName>
    <alternativeName>
        <fullName evidence="6">Exodeoxyribonuclease VII small subunit</fullName>
        <shortName evidence="6">Exonuclease VII small subunit</shortName>
    </alternativeName>
</protein>
<keyword evidence="5 6" id="KW-0269">Exonuclease</keyword>
<dbReference type="EMBL" id="JBDIVE010000011">
    <property type="protein sequence ID" value="MEN3070198.1"/>
    <property type="molecule type" value="Genomic_DNA"/>
</dbReference>
<dbReference type="RefSeq" id="WP_345920973.1">
    <property type="nucleotide sequence ID" value="NZ_JBDIVE010000011.1"/>
</dbReference>
<evidence type="ECO:0000256" key="2">
    <source>
        <dbReference type="ARBA" id="ARBA00022490"/>
    </source>
</evidence>